<proteinExistence type="predicted"/>
<dbReference type="EMBL" id="JANTQA010000057">
    <property type="protein sequence ID" value="KAJ3429163.1"/>
    <property type="molecule type" value="Genomic_DNA"/>
</dbReference>
<gene>
    <name evidence="2" type="ORF">M0812_24503</name>
</gene>
<evidence type="ECO:0000313" key="2">
    <source>
        <dbReference type="EMBL" id="KAJ3429163.1"/>
    </source>
</evidence>
<sequence length="162" mass="18997">MSLLITDYERQLIKNNLIQKNTYQTDKISKRPTRKTNQFQLGSGSESPRIQPIVEKSVKTISKSTIDERLAVEGLCLLKSNLLINTRKINGLMYQLNNVCRRQNNCNRKRTYETKNEGFYHYKTELTLDLSNSMKKKRYFKKNSYDNKSNFATPSTYPKNLL</sequence>
<dbReference type="AlphaFoldDB" id="A0AAV7YHA7"/>
<protein>
    <submittedName>
        <fullName evidence="2">Uncharacterized protein</fullName>
    </submittedName>
</protein>
<evidence type="ECO:0000313" key="3">
    <source>
        <dbReference type="Proteomes" id="UP001146793"/>
    </source>
</evidence>
<organism evidence="2 3">
    <name type="scientific">Anaeramoeba flamelloides</name>
    <dbReference type="NCBI Taxonomy" id="1746091"/>
    <lineage>
        <taxon>Eukaryota</taxon>
        <taxon>Metamonada</taxon>
        <taxon>Anaeramoebidae</taxon>
        <taxon>Anaeramoeba</taxon>
    </lineage>
</organism>
<name>A0AAV7YHA7_9EUKA</name>
<accession>A0AAV7YHA7</accession>
<dbReference type="Proteomes" id="UP001146793">
    <property type="component" value="Unassembled WGS sequence"/>
</dbReference>
<evidence type="ECO:0000256" key="1">
    <source>
        <dbReference type="SAM" id="MobiDB-lite"/>
    </source>
</evidence>
<feature type="compositionally biased region" description="Polar residues" evidence="1">
    <location>
        <begin position="35"/>
        <end position="47"/>
    </location>
</feature>
<reference evidence="2" key="1">
    <citation type="submission" date="2022-08" db="EMBL/GenBank/DDBJ databases">
        <title>Novel sulphate-reducing endosymbionts in the free-living metamonad Anaeramoeba.</title>
        <authorList>
            <person name="Jerlstrom-Hultqvist J."/>
            <person name="Cepicka I."/>
            <person name="Gallot-Lavallee L."/>
            <person name="Salas-Leiva D."/>
            <person name="Curtis B.A."/>
            <person name="Zahonova K."/>
            <person name="Pipaliya S."/>
            <person name="Dacks J."/>
            <person name="Roger A.J."/>
        </authorList>
    </citation>
    <scope>NUCLEOTIDE SEQUENCE</scope>
    <source>
        <strain evidence="2">Busselton2</strain>
    </source>
</reference>
<comment type="caution">
    <text evidence="2">The sequence shown here is derived from an EMBL/GenBank/DDBJ whole genome shotgun (WGS) entry which is preliminary data.</text>
</comment>
<feature type="region of interest" description="Disordered" evidence="1">
    <location>
        <begin position="27"/>
        <end position="47"/>
    </location>
</feature>